<feature type="domain" description="CusB-like beta-barrel" evidence="4">
    <location>
        <begin position="186"/>
        <end position="258"/>
    </location>
</feature>
<dbReference type="PANTHER" id="PTHR30097">
    <property type="entry name" value="CATION EFFLUX SYSTEM PROTEIN CUSB"/>
    <property type="match status" value="1"/>
</dbReference>
<name>A0A3D4VCV3_9BACT</name>
<evidence type="ECO:0000256" key="1">
    <source>
        <dbReference type="ARBA" id="ARBA00022448"/>
    </source>
</evidence>
<organism evidence="6 7">
    <name type="scientific">Gemmatimonas aurantiaca</name>
    <dbReference type="NCBI Taxonomy" id="173480"/>
    <lineage>
        <taxon>Bacteria</taxon>
        <taxon>Pseudomonadati</taxon>
        <taxon>Gemmatimonadota</taxon>
        <taxon>Gemmatimonadia</taxon>
        <taxon>Gemmatimonadales</taxon>
        <taxon>Gemmatimonadaceae</taxon>
        <taxon>Gemmatimonas</taxon>
    </lineage>
</organism>
<dbReference type="Gene3D" id="2.40.420.20">
    <property type="match status" value="1"/>
</dbReference>
<keyword evidence="1" id="KW-0813">Transport</keyword>
<dbReference type="Gene3D" id="1.10.287.470">
    <property type="entry name" value="Helix hairpin bin"/>
    <property type="match status" value="1"/>
</dbReference>
<comment type="caution">
    <text evidence="6">The sequence shown here is derived from an EMBL/GenBank/DDBJ whole genome shotgun (WGS) entry which is preliminary data.</text>
</comment>
<evidence type="ECO:0000313" key="6">
    <source>
        <dbReference type="EMBL" id="HCT58157.1"/>
    </source>
</evidence>
<dbReference type="GO" id="GO:0030313">
    <property type="term" value="C:cell envelope"/>
    <property type="evidence" value="ECO:0007669"/>
    <property type="project" value="TreeGrafter"/>
</dbReference>
<sequence>MSMRLLTLSLLLAVTACTTVELSMDPDAGDSTTVRTPITATPPTTTSTLASGDRILLDSTRASRFALTVAERQTFAVAQRLPGRVMATAVAARELATPLLIFETPDLSQAYAESLRARTELARTRRVSERLGALARNGAAAGKDLDDAEVDALQAESHVRETEARLREAGLDPGVLTRIGAGAALVSADLPEARIGLVRVNAVALVDLTSFPDAPQRGRVIAVSDAIDPQTRTARVSILVNQPGGVRPGMFASVQVEQRAAQAVAIPRTALVQADARTFAFVRISDGFVRRELTLGPDDGTMVAVLSGIEPGEQVVTSNVMLLKGLSFGY</sequence>
<feature type="region of interest" description="Disordered" evidence="2">
    <location>
        <begin position="25"/>
        <end position="50"/>
    </location>
</feature>
<reference evidence="6 7" key="1">
    <citation type="journal article" date="2018" name="Nat. Biotechnol.">
        <title>A standardized bacterial taxonomy based on genome phylogeny substantially revises the tree of life.</title>
        <authorList>
            <person name="Parks D.H."/>
            <person name="Chuvochina M."/>
            <person name="Waite D.W."/>
            <person name="Rinke C."/>
            <person name="Skarshewski A."/>
            <person name="Chaumeil P.A."/>
            <person name="Hugenholtz P."/>
        </authorList>
    </citation>
    <scope>NUCLEOTIDE SEQUENCE [LARGE SCALE GENOMIC DNA]</scope>
    <source>
        <strain evidence="6">UBA8844</strain>
    </source>
</reference>
<dbReference type="SUPFAM" id="SSF111369">
    <property type="entry name" value="HlyD-like secretion proteins"/>
    <property type="match status" value="1"/>
</dbReference>
<dbReference type="Gene3D" id="2.40.30.170">
    <property type="match status" value="1"/>
</dbReference>
<dbReference type="GO" id="GO:0015679">
    <property type="term" value="P:plasma membrane copper ion transport"/>
    <property type="evidence" value="ECO:0007669"/>
    <property type="project" value="TreeGrafter"/>
</dbReference>
<dbReference type="InterPro" id="IPR051909">
    <property type="entry name" value="MFP_Cation_Efflux"/>
</dbReference>
<dbReference type="PANTHER" id="PTHR30097:SF4">
    <property type="entry name" value="SLR6042 PROTEIN"/>
    <property type="match status" value="1"/>
</dbReference>
<evidence type="ECO:0000259" key="5">
    <source>
        <dbReference type="Pfam" id="PF25975"/>
    </source>
</evidence>
<proteinExistence type="predicted"/>
<feature type="compositionally biased region" description="Low complexity" evidence="2">
    <location>
        <begin position="32"/>
        <end position="48"/>
    </location>
</feature>
<dbReference type="GO" id="GO:0060003">
    <property type="term" value="P:copper ion export"/>
    <property type="evidence" value="ECO:0007669"/>
    <property type="project" value="TreeGrafter"/>
</dbReference>
<feature type="domain" description="CzcB-like C-terminal circularly permuted SH3-like" evidence="5">
    <location>
        <begin position="264"/>
        <end position="324"/>
    </location>
</feature>
<dbReference type="Proteomes" id="UP000264071">
    <property type="component" value="Unassembled WGS sequence"/>
</dbReference>
<dbReference type="AlphaFoldDB" id="A0A3D4VCV3"/>
<dbReference type="Pfam" id="PF25954">
    <property type="entry name" value="Beta-barrel_RND_2"/>
    <property type="match status" value="1"/>
</dbReference>
<evidence type="ECO:0000256" key="2">
    <source>
        <dbReference type="SAM" id="MobiDB-lite"/>
    </source>
</evidence>
<accession>A0A3D4VCV3</accession>
<dbReference type="EMBL" id="DPIY01000010">
    <property type="protein sequence ID" value="HCT58157.1"/>
    <property type="molecule type" value="Genomic_DNA"/>
</dbReference>
<keyword evidence="3" id="KW-0732">Signal</keyword>
<evidence type="ECO:0000313" key="7">
    <source>
        <dbReference type="Proteomes" id="UP000264071"/>
    </source>
</evidence>
<protein>
    <submittedName>
        <fullName evidence="6">HlyD family secretion protein</fullName>
    </submittedName>
</protein>
<dbReference type="InterPro" id="IPR058649">
    <property type="entry name" value="CzcB_C"/>
</dbReference>
<gene>
    <name evidence="6" type="ORF">DGD08_13210</name>
</gene>
<evidence type="ECO:0000259" key="4">
    <source>
        <dbReference type="Pfam" id="PF25954"/>
    </source>
</evidence>
<evidence type="ECO:0000256" key="3">
    <source>
        <dbReference type="SAM" id="SignalP"/>
    </source>
</evidence>
<feature type="signal peptide" evidence="3">
    <location>
        <begin position="1"/>
        <end position="23"/>
    </location>
</feature>
<feature type="chain" id="PRO_5017660457" evidence="3">
    <location>
        <begin position="24"/>
        <end position="330"/>
    </location>
</feature>
<dbReference type="InterPro" id="IPR058792">
    <property type="entry name" value="Beta-barrel_RND_2"/>
</dbReference>
<dbReference type="PROSITE" id="PS51257">
    <property type="entry name" value="PROKAR_LIPOPROTEIN"/>
    <property type="match status" value="1"/>
</dbReference>
<dbReference type="Pfam" id="PF25975">
    <property type="entry name" value="CzcB_C"/>
    <property type="match status" value="1"/>
</dbReference>